<keyword evidence="3" id="KW-0808">Transferase</keyword>
<keyword evidence="2 10" id="KW-0723">Serine/threonine-protein kinase</keyword>
<evidence type="ECO:0000313" key="13">
    <source>
        <dbReference type="Proteomes" id="UP000179807"/>
    </source>
</evidence>
<evidence type="ECO:0000313" key="12">
    <source>
        <dbReference type="EMBL" id="OHT13671.1"/>
    </source>
</evidence>
<evidence type="ECO:0000256" key="9">
    <source>
        <dbReference type="PROSITE-ProRule" id="PRU10141"/>
    </source>
</evidence>
<sequence length="461" mass="52935">MSAFNPGNKVGKYIFIQQIGSGAFAQVWLAYHELTKMRVAIKIVNKQSLESVDSQTRFQREVSLLKQLTHPFIAEFFEFLEDEKYYYLVIEYVENGNMLDFINNHGRISEPQARRYFSQIICVLEYLHKEKFVAHRDLKAENVLLDKYGNIRIIDFGLSNVFSQQNPKLNTACGSPAYAAPEMIKGQPYTNAADIWSSGILLFSMVAGQLPYDDTNTQRLLQKIIYTDLHFPPFMSQPLVDLLKKILCKDPENRISIDGIKEHVWFSQSEYISLLQLRLKESTHLPISIDKEIVDKINKYGVDTRSLYQSILTNEFNELTAIYRQLTKQKSTEQMKDLMQKLQTNAPVQQGSNLKFSFNFNSPIPQTMKVSFTNMNNAQRRQSLTEKQQTMNDFMRQNSPSPGLVNNPQNNVINNDINNANKGGLRVMQVPAPVQIAARRLSRPVAVKRTIDLPQSPRKPP</sequence>
<organism evidence="12 13">
    <name type="scientific">Tritrichomonas foetus</name>
    <dbReference type="NCBI Taxonomy" id="1144522"/>
    <lineage>
        <taxon>Eukaryota</taxon>
        <taxon>Metamonada</taxon>
        <taxon>Parabasalia</taxon>
        <taxon>Tritrichomonadida</taxon>
        <taxon>Tritrichomonadidae</taxon>
        <taxon>Tritrichomonas</taxon>
    </lineage>
</organism>
<evidence type="ECO:0000256" key="3">
    <source>
        <dbReference type="ARBA" id="ARBA00022679"/>
    </source>
</evidence>
<dbReference type="InterPro" id="IPR017441">
    <property type="entry name" value="Protein_kinase_ATP_BS"/>
</dbReference>
<keyword evidence="6 9" id="KW-0067">ATP-binding</keyword>
<dbReference type="FunFam" id="3.30.200.20:FF:000003">
    <property type="entry name" value="Non-specific serine/threonine protein kinase"/>
    <property type="match status" value="1"/>
</dbReference>
<dbReference type="OrthoDB" id="193931at2759"/>
<dbReference type="InterPro" id="IPR000719">
    <property type="entry name" value="Prot_kinase_dom"/>
</dbReference>
<dbReference type="EC" id="2.7.11.1" evidence="1"/>
<feature type="domain" description="Protein kinase" evidence="11">
    <location>
        <begin position="13"/>
        <end position="266"/>
    </location>
</feature>
<evidence type="ECO:0000256" key="8">
    <source>
        <dbReference type="ARBA" id="ARBA00048679"/>
    </source>
</evidence>
<dbReference type="Gene3D" id="1.10.510.10">
    <property type="entry name" value="Transferase(Phosphotransferase) domain 1"/>
    <property type="match status" value="1"/>
</dbReference>
<comment type="similarity">
    <text evidence="10">Belongs to the protein kinase superfamily.</text>
</comment>
<dbReference type="GO" id="GO:0004674">
    <property type="term" value="F:protein serine/threonine kinase activity"/>
    <property type="evidence" value="ECO:0007669"/>
    <property type="project" value="UniProtKB-KW"/>
</dbReference>
<reference evidence="12" key="1">
    <citation type="submission" date="2016-10" db="EMBL/GenBank/DDBJ databases">
        <authorList>
            <person name="Benchimol M."/>
            <person name="Almeida L.G."/>
            <person name="Vasconcelos A.T."/>
            <person name="Perreira-Neves A."/>
            <person name="Rosa I.A."/>
            <person name="Tasca T."/>
            <person name="Bogo M.R."/>
            <person name="de Souza W."/>
        </authorList>
    </citation>
    <scope>NUCLEOTIDE SEQUENCE [LARGE SCALE GENOMIC DNA]</scope>
    <source>
        <strain evidence="12">K</strain>
    </source>
</reference>
<comment type="caution">
    <text evidence="12">The sequence shown here is derived from an EMBL/GenBank/DDBJ whole genome shotgun (WGS) entry which is preliminary data.</text>
</comment>
<protein>
    <recommendedName>
        <fullName evidence="1">non-specific serine/threonine protein kinase</fullName>
        <ecNumber evidence="1">2.7.11.1</ecNumber>
    </recommendedName>
</protein>
<evidence type="ECO:0000256" key="4">
    <source>
        <dbReference type="ARBA" id="ARBA00022741"/>
    </source>
</evidence>
<proteinExistence type="inferred from homology"/>
<evidence type="ECO:0000256" key="10">
    <source>
        <dbReference type="RuleBase" id="RU000304"/>
    </source>
</evidence>
<keyword evidence="13" id="KW-1185">Reference proteome</keyword>
<dbReference type="PROSITE" id="PS00107">
    <property type="entry name" value="PROTEIN_KINASE_ATP"/>
    <property type="match status" value="1"/>
</dbReference>
<dbReference type="CDD" id="cd14003">
    <property type="entry name" value="STKc_AMPK-like"/>
    <property type="match status" value="1"/>
</dbReference>
<name>A0A1J4KQY1_9EUKA</name>
<dbReference type="SUPFAM" id="SSF56112">
    <property type="entry name" value="Protein kinase-like (PK-like)"/>
    <property type="match status" value="1"/>
</dbReference>
<dbReference type="GO" id="GO:0005737">
    <property type="term" value="C:cytoplasm"/>
    <property type="evidence" value="ECO:0007669"/>
    <property type="project" value="TreeGrafter"/>
</dbReference>
<evidence type="ECO:0000256" key="6">
    <source>
        <dbReference type="ARBA" id="ARBA00022840"/>
    </source>
</evidence>
<evidence type="ECO:0000256" key="7">
    <source>
        <dbReference type="ARBA" id="ARBA00047899"/>
    </source>
</evidence>
<dbReference type="GO" id="GO:0035556">
    <property type="term" value="P:intracellular signal transduction"/>
    <property type="evidence" value="ECO:0007669"/>
    <property type="project" value="TreeGrafter"/>
</dbReference>
<evidence type="ECO:0000259" key="11">
    <source>
        <dbReference type="PROSITE" id="PS50011"/>
    </source>
</evidence>
<dbReference type="AlphaFoldDB" id="A0A1J4KQY1"/>
<dbReference type="Pfam" id="PF00069">
    <property type="entry name" value="Pkinase"/>
    <property type="match status" value="1"/>
</dbReference>
<feature type="binding site" evidence="9">
    <location>
        <position position="42"/>
    </location>
    <ligand>
        <name>ATP</name>
        <dbReference type="ChEBI" id="CHEBI:30616"/>
    </ligand>
</feature>
<dbReference type="GO" id="GO:0005524">
    <property type="term" value="F:ATP binding"/>
    <property type="evidence" value="ECO:0007669"/>
    <property type="project" value="UniProtKB-UniRule"/>
</dbReference>
<gene>
    <name evidence="12" type="ORF">TRFO_16102</name>
</gene>
<dbReference type="InterPro" id="IPR008271">
    <property type="entry name" value="Ser/Thr_kinase_AS"/>
</dbReference>
<keyword evidence="5 12" id="KW-0418">Kinase</keyword>
<dbReference type="SMART" id="SM00220">
    <property type="entry name" value="S_TKc"/>
    <property type="match status" value="1"/>
</dbReference>
<dbReference type="InterPro" id="IPR011009">
    <property type="entry name" value="Kinase-like_dom_sf"/>
</dbReference>
<dbReference type="PROSITE" id="PS00108">
    <property type="entry name" value="PROTEIN_KINASE_ST"/>
    <property type="match status" value="1"/>
</dbReference>
<keyword evidence="4 9" id="KW-0547">Nucleotide-binding</keyword>
<evidence type="ECO:0000256" key="5">
    <source>
        <dbReference type="ARBA" id="ARBA00022777"/>
    </source>
</evidence>
<dbReference type="PANTHER" id="PTHR24346:SF30">
    <property type="entry name" value="MATERNAL EMBRYONIC LEUCINE ZIPPER KINASE"/>
    <property type="match status" value="1"/>
</dbReference>
<comment type="catalytic activity">
    <reaction evidence="8">
        <text>L-seryl-[protein] + ATP = O-phospho-L-seryl-[protein] + ADP + H(+)</text>
        <dbReference type="Rhea" id="RHEA:17989"/>
        <dbReference type="Rhea" id="RHEA-COMP:9863"/>
        <dbReference type="Rhea" id="RHEA-COMP:11604"/>
        <dbReference type="ChEBI" id="CHEBI:15378"/>
        <dbReference type="ChEBI" id="CHEBI:29999"/>
        <dbReference type="ChEBI" id="CHEBI:30616"/>
        <dbReference type="ChEBI" id="CHEBI:83421"/>
        <dbReference type="ChEBI" id="CHEBI:456216"/>
        <dbReference type="EC" id="2.7.11.1"/>
    </reaction>
</comment>
<accession>A0A1J4KQY1</accession>
<dbReference type="EMBL" id="MLAK01000493">
    <property type="protein sequence ID" value="OHT13671.1"/>
    <property type="molecule type" value="Genomic_DNA"/>
</dbReference>
<evidence type="ECO:0000256" key="1">
    <source>
        <dbReference type="ARBA" id="ARBA00012513"/>
    </source>
</evidence>
<dbReference type="Proteomes" id="UP000179807">
    <property type="component" value="Unassembled WGS sequence"/>
</dbReference>
<dbReference type="RefSeq" id="XP_068366807.1">
    <property type="nucleotide sequence ID" value="XM_068498779.1"/>
</dbReference>
<dbReference type="VEuPathDB" id="TrichDB:TRFO_16102"/>
<dbReference type="GeneID" id="94833483"/>
<dbReference type="PROSITE" id="PS50011">
    <property type="entry name" value="PROTEIN_KINASE_DOM"/>
    <property type="match status" value="1"/>
</dbReference>
<dbReference type="PANTHER" id="PTHR24346">
    <property type="entry name" value="MAP/MICROTUBULE AFFINITY-REGULATING KINASE"/>
    <property type="match status" value="1"/>
</dbReference>
<evidence type="ECO:0000256" key="2">
    <source>
        <dbReference type="ARBA" id="ARBA00022527"/>
    </source>
</evidence>
<dbReference type="FunFam" id="1.10.510.10:FF:000592">
    <property type="entry name" value="CAMK family protein kinase"/>
    <property type="match status" value="1"/>
</dbReference>
<comment type="catalytic activity">
    <reaction evidence="7">
        <text>L-threonyl-[protein] + ATP = O-phospho-L-threonyl-[protein] + ADP + H(+)</text>
        <dbReference type="Rhea" id="RHEA:46608"/>
        <dbReference type="Rhea" id="RHEA-COMP:11060"/>
        <dbReference type="Rhea" id="RHEA-COMP:11605"/>
        <dbReference type="ChEBI" id="CHEBI:15378"/>
        <dbReference type="ChEBI" id="CHEBI:30013"/>
        <dbReference type="ChEBI" id="CHEBI:30616"/>
        <dbReference type="ChEBI" id="CHEBI:61977"/>
        <dbReference type="ChEBI" id="CHEBI:456216"/>
        <dbReference type="EC" id="2.7.11.1"/>
    </reaction>
</comment>